<dbReference type="RefSeq" id="WP_073394553.1">
    <property type="nucleotide sequence ID" value="NZ_FRBX01000002.1"/>
</dbReference>
<name>A0AB36P4T1_9FLAO</name>
<evidence type="ECO:0000259" key="1">
    <source>
        <dbReference type="Pfam" id="PF18942"/>
    </source>
</evidence>
<sequence>MKNRFLNSFFASFFLIFCSCSSEVEIPKLGCTQPDITINQTVEKVKNISGSTPKVYSYDDVIEAYVVSSDEGGNFFKTISFQTLATDKIPATGFSTPVDVTNTYIDFRIGNKVYIKLKDQFTDSYYGALRIGSLYVSNAGDPTIGRISQNDYKNVLNASCNVIEEDQLVQQISIEEAINESRLNTLIELKDVQFAEAAIGRHYFEESNNVGGATNWNLSDKTGNQLIFRTSSYANFASNIVPDGSGKVRGILTKFGSDYQLMPRFATDIVMTGKRSVPFFSEDFQTVKNNVNFALAGWSNIVEKASKLWKSMLYAGNGYAEFNTTSTTAAENIAWLVSPKINMEGYKNAVLSFRSAQHDLKVDSPLNSLEVYVSANFDGSSISKAKWTKLEARFPSLSSPAREFMSSGGIDLSAYSGNINIAFKYIGSGKDKTLNGAFMVDDVKIFGEKEE</sequence>
<evidence type="ECO:0000313" key="4">
    <source>
        <dbReference type="Proteomes" id="UP000184216"/>
    </source>
</evidence>
<keyword evidence="4" id="KW-1185">Reference proteome</keyword>
<evidence type="ECO:0000313" key="3">
    <source>
        <dbReference type="EMBL" id="SHM01737.1"/>
    </source>
</evidence>
<dbReference type="Pfam" id="PF18942">
    <property type="entry name" value="DUF5689"/>
    <property type="match status" value="1"/>
</dbReference>
<dbReference type="EMBL" id="MUHB01000007">
    <property type="protein sequence ID" value="OXB05578.1"/>
    <property type="molecule type" value="Genomic_DNA"/>
</dbReference>
<protein>
    <submittedName>
        <fullName evidence="2">DUF5017 domain-containing protein</fullName>
    </submittedName>
</protein>
<gene>
    <name evidence="2" type="ORF">B0A72_06025</name>
    <name evidence="3" type="ORF">SAMN05444387_1711</name>
</gene>
<evidence type="ECO:0000313" key="2">
    <source>
        <dbReference type="EMBL" id="OXB05578.1"/>
    </source>
</evidence>
<proteinExistence type="predicted"/>
<dbReference type="Gene3D" id="2.60.120.200">
    <property type="match status" value="1"/>
</dbReference>
<evidence type="ECO:0000313" key="5">
    <source>
        <dbReference type="Proteomes" id="UP000198431"/>
    </source>
</evidence>
<dbReference type="Proteomes" id="UP000184216">
    <property type="component" value="Unassembled WGS sequence"/>
</dbReference>
<dbReference type="PROSITE" id="PS51257">
    <property type="entry name" value="PROKAR_LIPOPROTEIN"/>
    <property type="match status" value="1"/>
</dbReference>
<feature type="domain" description="DUF5689" evidence="1">
    <location>
        <begin position="36"/>
        <end position="269"/>
    </location>
</feature>
<dbReference type="InterPro" id="IPR043744">
    <property type="entry name" value="DUF5689"/>
</dbReference>
<reference evidence="2 5" key="1">
    <citation type="submission" date="2016-11" db="EMBL/GenBank/DDBJ databases">
        <title>Whole genomes of Flavobacteriaceae.</title>
        <authorList>
            <person name="Stine C."/>
            <person name="Li C."/>
            <person name="Tadesse D."/>
        </authorList>
    </citation>
    <scope>NUCLEOTIDE SEQUENCE [LARGE SCALE GENOMIC DNA]</scope>
    <source>
        <strain evidence="2 5">ATCC 19366</strain>
    </source>
</reference>
<dbReference type="EMBL" id="FRBX01000002">
    <property type="protein sequence ID" value="SHM01737.1"/>
    <property type="molecule type" value="Genomic_DNA"/>
</dbReference>
<dbReference type="Proteomes" id="UP000198431">
    <property type="component" value="Unassembled WGS sequence"/>
</dbReference>
<dbReference type="AlphaFoldDB" id="A0AB36P4T1"/>
<reference evidence="3 4" key="2">
    <citation type="submission" date="2016-11" db="EMBL/GenBank/DDBJ databases">
        <authorList>
            <person name="Varghese N."/>
            <person name="Submissions S."/>
        </authorList>
    </citation>
    <scope>NUCLEOTIDE SEQUENCE [LARGE SCALE GENOMIC DNA]</scope>
    <source>
        <strain evidence="3 4">DSM 6368</strain>
    </source>
</reference>
<comment type="caution">
    <text evidence="2">The sequence shown here is derived from an EMBL/GenBank/DDBJ whole genome shotgun (WGS) entry which is preliminary data.</text>
</comment>
<accession>A0AB36P4T1</accession>
<organism evidence="2 5">
    <name type="scientific">Flavobacterium pectinovorum</name>
    <dbReference type="NCBI Taxonomy" id="29533"/>
    <lineage>
        <taxon>Bacteria</taxon>
        <taxon>Pseudomonadati</taxon>
        <taxon>Bacteroidota</taxon>
        <taxon>Flavobacteriia</taxon>
        <taxon>Flavobacteriales</taxon>
        <taxon>Flavobacteriaceae</taxon>
        <taxon>Flavobacterium</taxon>
    </lineage>
</organism>